<protein>
    <submittedName>
        <fullName evidence="2">Uncharacterized membrane protein</fullName>
    </submittedName>
</protein>
<dbReference type="Pfam" id="PF06161">
    <property type="entry name" value="DUF975"/>
    <property type="match status" value="1"/>
</dbReference>
<dbReference type="RefSeq" id="WP_046922408.1">
    <property type="nucleotide sequence ID" value="NZ_AYYL01000020.1"/>
</dbReference>
<dbReference type="AlphaFoldDB" id="A0A1I2S3L3"/>
<dbReference type="PANTHER" id="PTHR40076">
    <property type="entry name" value="MEMBRANE PROTEIN-RELATED"/>
    <property type="match status" value="1"/>
</dbReference>
<dbReference type="OrthoDB" id="9784844at2"/>
<dbReference type="Proteomes" id="UP000182635">
    <property type="component" value="Unassembled WGS sequence"/>
</dbReference>
<dbReference type="PANTHER" id="PTHR40076:SF1">
    <property type="entry name" value="MEMBRANE PROTEIN"/>
    <property type="match status" value="1"/>
</dbReference>
<feature type="transmembrane region" description="Helical" evidence="1">
    <location>
        <begin position="197"/>
        <end position="223"/>
    </location>
</feature>
<reference evidence="3" key="1">
    <citation type="submission" date="2016-10" db="EMBL/GenBank/DDBJ databases">
        <authorList>
            <person name="Varghese N."/>
            <person name="Submissions S."/>
        </authorList>
    </citation>
    <scope>NUCLEOTIDE SEQUENCE [LARGE SCALE GENOMIC DNA]</scope>
    <source>
        <strain evidence="3">DSM 20403</strain>
    </source>
</reference>
<evidence type="ECO:0000313" key="3">
    <source>
        <dbReference type="Proteomes" id="UP000182635"/>
    </source>
</evidence>
<feature type="transmembrane region" description="Helical" evidence="1">
    <location>
        <begin position="79"/>
        <end position="103"/>
    </location>
</feature>
<keyword evidence="1" id="KW-0472">Membrane</keyword>
<proteinExistence type="predicted"/>
<dbReference type="EMBL" id="FOPI01000025">
    <property type="protein sequence ID" value="SFG47398.1"/>
    <property type="molecule type" value="Genomic_DNA"/>
</dbReference>
<sequence>MKTRSELKSESKELLKGHWGKAILLNIIPIVGSIISMSLIGLCVFLIASFVDSDSARHVAEAIDSTNGNVSSGSSGANIGSSVTSIIGTLLTVGVMFTTIDWLRTKKADFNTASGIFAVFCKKYFVGTIILVILTTIFKVLWTLCFVVPGIIKSYSYSQTYYIYKDITDSGQDENLNFLDYITLSRSLMKGHKLDYFVLQLSFAGWFILSCIIPFGIGFIWYWPYYTTTKAAFYKDLSQDMFLREKNGYRQLLGK</sequence>
<keyword evidence="1" id="KW-1133">Transmembrane helix</keyword>
<organism evidence="2 3">
    <name type="scientific">Ligilactobacillus ruminis DSM 20403 = NBRC 102161</name>
    <dbReference type="NCBI Taxonomy" id="1423798"/>
    <lineage>
        <taxon>Bacteria</taxon>
        <taxon>Bacillati</taxon>
        <taxon>Bacillota</taxon>
        <taxon>Bacilli</taxon>
        <taxon>Lactobacillales</taxon>
        <taxon>Lactobacillaceae</taxon>
        <taxon>Ligilactobacillus</taxon>
    </lineage>
</organism>
<feature type="transmembrane region" description="Helical" evidence="1">
    <location>
        <begin position="124"/>
        <end position="152"/>
    </location>
</feature>
<evidence type="ECO:0000256" key="1">
    <source>
        <dbReference type="SAM" id="Phobius"/>
    </source>
</evidence>
<feature type="transmembrane region" description="Helical" evidence="1">
    <location>
        <begin position="21"/>
        <end position="48"/>
    </location>
</feature>
<dbReference type="InterPro" id="IPR010380">
    <property type="entry name" value="DUF975"/>
</dbReference>
<gene>
    <name evidence="2" type="ORF">SAMN02910432_01514</name>
</gene>
<name>A0A1I2S3L3_9LACO</name>
<evidence type="ECO:0000313" key="2">
    <source>
        <dbReference type="EMBL" id="SFG47398.1"/>
    </source>
</evidence>
<keyword evidence="1" id="KW-0812">Transmembrane</keyword>
<accession>A0A1I2S3L3</accession>